<dbReference type="InterPro" id="IPR011764">
    <property type="entry name" value="Biotin_carboxylation_dom"/>
</dbReference>
<dbReference type="SUPFAM" id="SSF52440">
    <property type="entry name" value="PreATP-grasp domain"/>
    <property type="match status" value="1"/>
</dbReference>
<evidence type="ECO:0000256" key="7">
    <source>
        <dbReference type="PROSITE-ProRule" id="PRU00409"/>
    </source>
</evidence>
<keyword evidence="12" id="KW-1185">Reference proteome</keyword>
<evidence type="ECO:0000256" key="1">
    <source>
        <dbReference type="ARBA" id="ARBA00001953"/>
    </source>
</evidence>
<dbReference type="InterPro" id="IPR003833">
    <property type="entry name" value="CT_C_D"/>
</dbReference>
<dbReference type="InterPro" id="IPR016185">
    <property type="entry name" value="PreATP-grasp_dom_sf"/>
</dbReference>
<dbReference type="SUPFAM" id="SSF160467">
    <property type="entry name" value="PH0987 N-terminal domain-like"/>
    <property type="match status" value="1"/>
</dbReference>
<keyword evidence="6" id="KW-0092">Biotin</keyword>
<dbReference type="SUPFAM" id="SSF56059">
    <property type="entry name" value="Glutathione synthetase ATP-binding domain-like"/>
    <property type="match status" value="1"/>
</dbReference>
<dbReference type="InterPro" id="IPR011053">
    <property type="entry name" value="Single_hybrid_motif"/>
</dbReference>
<keyword evidence="3 7" id="KW-0547">Nucleotide-binding</keyword>
<dbReference type="Proteomes" id="UP000198512">
    <property type="component" value="Unassembled WGS sequence"/>
</dbReference>
<dbReference type="SMART" id="SM00797">
    <property type="entry name" value="AHS2"/>
    <property type="match status" value="1"/>
</dbReference>
<dbReference type="SMART" id="SM00796">
    <property type="entry name" value="AHS1"/>
    <property type="match status" value="1"/>
</dbReference>
<dbReference type="Gene3D" id="3.30.470.20">
    <property type="entry name" value="ATP-grasp fold, B domain"/>
    <property type="match status" value="1"/>
</dbReference>
<dbReference type="PANTHER" id="PTHR18866:SF128">
    <property type="entry name" value="UREA AMIDOLYASE"/>
    <property type="match status" value="1"/>
</dbReference>
<evidence type="ECO:0000313" key="12">
    <source>
        <dbReference type="Proteomes" id="UP000198512"/>
    </source>
</evidence>
<dbReference type="InterPro" id="IPR005481">
    <property type="entry name" value="BC-like_N"/>
</dbReference>
<dbReference type="InterPro" id="IPR011761">
    <property type="entry name" value="ATP-grasp"/>
</dbReference>
<comment type="caution">
    <text evidence="11">The sequence shown here is derived from an EMBL/GenBank/DDBJ whole genome shotgun (WGS) entry which is preliminary data.</text>
</comment>
<dbReference type="PROSITE" id="PS50975">
    <property type="entry name" value="ATP_GRASP"/>
    <property type="match status" value="1"/>
</dbReference>
<dbReference type="Pfam" id="PF02786">
    <property type="entry name" value="CPSase_L_D2"/>
    <property type="match status" value="1"/>
</dbReference>
<dbReference type="InterPro" id="IPR029000">
    <property type="entry name" value="Cyclophilin-like_dom_sf"/>
</dbReference>
<dbReference type="InterPro" id="IPR014084">
    <property type="entry name" value="Urea_COase"/>
</dbReference>
<accession>A0ABY1B933</accession>
<sequence length="1217" mass="131515">MFTKLLIANRGAIACRILRTLRELQVGGVAVYSEADLASLHLQQADEAYSLGEGPAAGTYLAVEKILDVAKRSGAQAIHPGYGFLSENAAFAEACEAAGIAFVGPTPEQLRVFGLKHTARALAKQHGVPMLEGTELLADLDAALIAGEQVGYPVMLKSTAGGGGIGMRVCNSATELSDAFEAVKRLGQNNFSDSGVFIEKYIQRARHLEVQVFGDGQGEVIALGVRDCSVQRRNQKVLEETPAPNLPAGMADELCAAAIKLAKAVSYRSAGTVEFVYDSEAERFYFLEVNTRLQVEHGVTEQVWGVDLVRWMVELAAGDLPPLSELARNLSPSGHAIQARLYAEDPGRDFQPSPGLLTAVQFPPADGHHLRIDTWVEAGCEIPPYFDPMIAKVITWAPSREKASAALSQALADSVLYGVECNRDYLRQILADAPFATGQPWTRCLDGLVYRANTFEVLSGGTQTTVQDVPGRIGYWAVGVPPSGPMDSRALRLGNRLLGNPEGSAGLEITMSGPTLRFNTDAVIAVTGAEIPLSLDGIAQSMNTALLITAGSTLSFGTIAGAGARSYLSLRGGVQVPDYLGSKSTFTLGQFGGHAGRALRAGDVLHLPALNDATAGAQLPAELCDALPAVREIRVIYGPHGAPEYFTEGYIATFFATAWEVHFNSSRTGVRLIGPKPEWVRDSGGEAGLHPSNIHDNPYAIGAVDFTGDMPVILGPDGPSLGGFVCPVTIIEADLWQLGQLKAGDKVRFAPVSIEVARQLAKANDFEYADLRGRGFSRENDVASVAAEAPPTAPMTALTSPIVLDIGEADKRLVARLSGDTHLLLEIGAPELDLVLRFRGHALMQALEAKALDGVIDLTPGIRSLQVHYQPETLSLANLLAIIVGEWDAVCAAQDLRVPSRIVHLPLSWDDPACQLAIDKYMTTVRKDAPWCPSNLEFIRRINDLPNLDEVYRTVFDASYLVMGLGDVYLGAPVATPLDPRHRLVTTKYNPARTWTAENSVGIGGAYMCVYGMEGPGGYQFVGRTLQMWNRYREVAAYDGKPWLLRFFDQIRFYPVSADELLRIRRDFPLGRYPLRIEHSELALADYQHFLEQEADGIAAFRSQQRGAFDAERQRWIESGQAHFDSEEVLAEVGEDAPLSTGQHGIDSHIAGNLWQVQVSVGDRVQAGDVLVILESMKMEIPLTAPRDGVISEVLVQPGSPVRAGQRVVVLQEPQPE</sequence>
<feature type="domain" description="ATP-grasp" evidence="9">
    <location>
        <begin position="120"/>
        <end position="317"/>
    </location>
</feature>
<evidence type="ECO:0000259" key="10">
    <source>
        <dbReference type="PROSITE" id="PS50979"/>
    </source>
</evidence>
<evidence type="ECO:0000256" key="3">
    <source>
        <dbReference type="ARBA" id="ARBA00022741"/>
    </source>
</evidence>
<dbReference type="InterPro" id="IPR050856">
    <property type="entry name" value="Biotin_carboxylase_complex"/>
</dbReference>
<evidence type="ECO:0000259" key="8">
    <source>
        <dbReference type="PROSITE" id="PS50968"/>
    </source>
</evidence>
<evidence type="ECO:0000256" key="2">
    <source>
        <dbReference type="ARBA" id="ARBA00022598"/>
    </source>
</evidence>
<dbReference type="Pfam" id="PF02626">
    <property type="entry name" value="CT_A_B"/>
    <property type="match status" value="1"/>
</dbReference>
<dbReference type="Pfam" id="PF02785">
    <property type="entry name" value="Biotin_carb_C"/>
    <property type="match status" value="1"/>
</dbReference>
<name>A0ABY1B933_9PSED</name>
<dbReference type="InterPro" id="IPR005479">
    <property type="entry name" value="CPAse_ATP-bd"/>
</dbReference>
<organism evidence="11 12">
    <name type="scientific">Pseudomonas cuatrocienegasensis</name>
    <dbReference type="NCBI Taxonomy" id="543360"/>
    <lineage>
        <taxon>Bacteria</taxon>
        <taxon>Pseudomonadati</taxon>
        <taxon>Pseudomonadota</taxon>
        <taxon>Gammaproteobacteria</taxon>
        <taxon>Pseudomonadales</taxon>
        <taxon>Pseudomonadaceae</taxon>
        <taxon>Pseudomonas</taxon>
    </lineage>
</organism>
<dbReference type="PROSITE" id="PS50979">
    <property type="entry name" value="BC"/>
    <property type="match status" value="1"/>
</dbReference>
<dbReference type="Pfam" id="PF00289">
    <property type="entry name" value="Biotin_carb_N"/>
    <property type="match status" value="1"/>
</dbReference>
<dbReference type="PANTHER" id="PTHR18866">
    <property type="entry name" value="CARBOXYLASE:PYRUVATE/ACETYL-COA/PROPIONYL-COA CARBOXYLASE"/>
    <property type="match status" value="1"/>
</dbReference>
<dbReference type="Gene3D" id="2.40.100.10">
    <property type="entry name" value="Cyclophilin-like"/>
    <property type="match status" value="2"/>
</dbReference>
<dbReference type="EMBL" id="FOFP01000004">
    <property type="protein sequence ID" value="SEQ25158.1"/>
    <property type="molecule type" value="Genomic_DNA"/>
</dbReference>
<dbReference type="Gene3D" id="3.30.1360.40">
    <property type="match status" value="1"/>
</dbReference>
<dbReference type="InterPro" id="IPR005482">
    <property type="entry name" value="Biotin_COase_C"/>
</dbReference>
<evidence type="ECO:0000256" key="5">
    <source>
        <dbReference type="ARBA" id="ARBA00022840"/>
    </source>
</evidence>
<dbReference type="SMART" id="SM00878">
    <property type="entry name" value="Biotin_carb_C"/>
    <property type="match status" value="1"/>
</dbReference>
<dbReference type="NCBIfam" id="TIGR02712">
    <property type="entry name" value="urea_carbox"/>
    <property type="match status" value="1"/>
</dbReference>
<feature type="domain" description="Biotin carboxylation" evidence="10">
    <location>
        <begin position="1"/>
        <end position="450"/>
    </location>
</feature>
<keyword evidence="4" id="KW-0378">Hydrolase</keyword>
<dbReference type="InterPro" id="IPR011054">
    <property type="entry name" value="Rudment_hybrid_motif"/>
</dbReference>
<dbReference type="SUPFAM" id="SSF51230">
    <property type="entry name" value="Single hybrid motif"/>
    <property type="match status" value="1"/>
</dbReference>
<proteinExistence type="predicted"/>
<dbReference type="SUPFAM" id="SSF50891">
    <property type="entry name" value="Cyclophilin-like"/>
    <property type="match status" value="2"/>
</dbReference>
<dbReference type="Pfam" id="PF02682">
    <property type="entry name" value="CT_C_D"/>
    <property type="match status" value="1"/>
</dbReference>
<dbReference type="PROSITE" id="PS00867">
    <property type="entry name" value="CPSASE_2"/>
    <property type="match status" value="1"/>
</dbReference>
<feature type="domain" description="Lipoyl-binding" evidence="8">
    <location>
        <begin position="1132"/>
        <end position="1212"/>
    </location>
</feature>
<dbReference type="SUPFAM" id="SSF51246">
    <property type="entry name" value="Rudiment single hybrid motif"/>
    <property type="match status" value="1"/>
</dbReference>
<dbReference type="Gene3D" id="2.40.50.100">
    <property type="match status" value="1"/>
</dbReference>
<dbReference type="PROSITE" id="PS00866">
    <property type="entry name" value="CPSASE_1"/>
    <property type="match status" value="1"/>
</dbReference>
<dbReference type="CDD" id="cd06850">
    <property type="entry name" value="biotinyl_domain"/>
    <property type="match status" value="1"/>
</dbReference>
<keyword evidence="5 7" id="KW-0067">ATP-binding</keyword>
<dbReference type="Pfam" id="PF00364">
    <property type="entry name" value="Biotin_lipoyl"/>
    <property type="match status" value="1"/>
</dbReference>
<evidence type="ECO:0000313" key="11">
    <source>
        <dbReference type="EMBL" id="SEQ25158.1"/>
    </source>
</evidence>
<dbReference type="PROSITE" id="PS50968">
    <property type="entry name" value="BIOTINYL_LIPOYL"/>
    <property type="match status" value="1"/>
</dbReference>
<dbReference type="RefSeq" id="WP_069517480.1">
    <property type="nucleotide sequence ID" value="NZ_FOFP01000004.1"/>
</dbReference>
<keyword evidence="2" id="KW-0436">Ligase</keyword>
<evidence type="ECO:0000259" key="9">
    <source>
        <dbReference type="PROSITE" id="PS50975"/>
    </source>
</evidence>
<reference evidence="11 12" key="1">
    <citation type="submission" date="2016-10" db="EMBL/GenBank/DDBJ databases">
        <authorList>
            <person name="Varghese N."/>
            <person name="Submissions S."/>
        </authorList>
    </citation>
    <scope>NUCLEOTIDE SEQUENCE [LARGE SCALE GENOMIC DNA]</scope>
    <source>
        <strain evidence="11 12">CIP 109853</strain>
    </source>
</reference>
<evidence type="ECO:0000256" key="6">
    <source>
        <dbReference type="ARBA" id="ARBA00023267"/>
    </source>
</evidence>
<dbReference type="InterPro" id="IPR003778">
    <property type="entry name" value="CT_A_B"/>
</dbReference>
<dbReference type="InterPro" id="IPR000089">
    <property type="entry name" value="Biotin_lipoyl"/>
</dbReference>
<comment type="cofactor">
    <cofactor evidence="1">
        <name>biotin</name>
        <dbReference type="ChEBI" id="CHEBI:57586"/>
    </cofactor>
</comment>
<protein>
    <submittedName>
        <fullName evidence="11">Urea carboxylase</fullName>
    </submittedName>
</protein>
<evidence type="ECO:0000256" key="4">
    <source>
        <dbReference type="ARBA" id="ARBA00022801"/>
    </source>
</evidence>
<dbReference type="NCBIfam" id="TIGR00724">
    <property type="entry name" value="urea_amlyse_rel"/>
    <property type="match status" value="1"/>
</dbReference>
<gene>
    <name evidence="11" type="ORF">SAMN05216600_104233</name>
</gene>